<feature type="compositionally biased region" description="Low complexity" evidence="1">
    <location>
        <begin position="89"/>
        <end position="112"/>
    </location>
</feature>
<evidence type="ECO:0000256" key="1">
    <source>
        <dbReference type="SAM" id="MobiDB-lite"/>
    </source>
</evidence>
<organism evidence="2 3">
    <name type="scientific">Melanomma pulvis-pyrius CBS 109.77</name>
    <dbReference type="NCBI Taxonomy" id="1314802"/>
    <lineage>
        <taxon>Eukaryota</taxon>
        <taxon>Fungi</taxon>
        <taxon>Dikarya</taxon>
        <taxon>Ascomycota</taxon>
        <taxon>Pezizomycotina</taxon>
        <taxon>Dothideomycetes</taxon>
        <taxon>Pleosporomycetidae</taxon>
        <taxon>Pleosporales</taxon>
        <taxon>Melanommataceae</taxon>
        <taxon>Melanomma</taxon>
    </lineage>
</organism>
<dbReference type="Proteomes" id="UP000799757">
    <property type="component" value="Unassembled WGS sequence"/>
</dbReference>
<proteinExistence type="predicted"/>
<feature type="compositionally biased region" description="Pro residues" evidence="1">
    <location>
        <begin position="113"/>
        <end position="122"/>
    </location>
</feature>
<dbReference type="AlphaFoldDB" id="A0A6A6WXD0"/>
<evidence type="ECO:0000313" key="2">
    <source>
        <dbReference type="EMBL" id="KAF2788605.1"/>
    </source>
</evidence>
<dbReference type="EMBL" id="MU002202">
    <property type="protein sequence ID" value="KAF2788605.1"/>
    <property type="molecule type" value="Genomic_DNA"/>
</dbReference>
<accession>A0A6A6WXD0</accession>
<feature type="region of interest" description="Disordered" evidence="1">
    <location>
        <begin position="76"/>
        <end position="122"/>
    </location>
</feature>
<protein>
    <submittedName>
        <fullName evidence="2">Uncharacterized protein</fullName>
    </submittedName>
</protein>
<evidence type="ECO:0000313" key="3">
    <source>
        <dbReference type="Proteomes" id="UP000799757"/>
    </source>
</evidence>
<keyword evidence="3" id="KW-1185">Reference proteome</keyword>
<sequence>MTEPSQDADREETISEATMMFAQYLTSARAAERQVISAPEQLSMQDRKTAARELKEPEAHYSLQSMVDHLNKCQLGSTVQSSDHEQDMSTATSSNSAANSGTISNTTSNANPTTPPEHMPVA</sequence>
<gene>
    <name evidence="2" type="ORF">K505DRAFT_366332</name>
</gene>
<reference evidence="2" key="1">
    <citation type="journal article" date="2020" name="Stud. Mycol.">
        <title>101 Dothideomycetes genomes: a test case for predicting lifestyles and emergence of pathogens.</title>
        <authorList>
            <person name="Haridas S."/>
            <person name="Albert R."/>
            <person name="Binder M."/>
            <person name="Bloem J."/>
            <person name="Labutti K."/>
            <person name="Salamov A."/>
            <person name="Andreopoulos B."/>
            <person name="Baker S."/>
            <person name="Barry K."/>
            <person name="Bills G."/>
            <person name="Bluhm B."/>
            <person name="Cannon C."/>
            <person name="Castanera R."/>
            <person name="Culley D."/>
            <person name="Daum C."/>
            <person name="Ezra D."/>
            <person name="Gonzalez J."/>
            <person name="Henrissat B."/>
            <person name="Kuo A."/>
            <person name="Liang C."/>
            <person name="Lipzen A."/>
            <person name="Lutzoni F."/>
            <person name="Magnuson J."/>
            <person name="Mondo S."/>
            <person name="Nolan M."/>
            <person name="Ohm R."/>
            <person name="Pangilinan J."/>
            <person name="Park H.-J."/>
            <person name="Ramirez L."/>
            <person name="Alfaro M."/>
            <person name="Sun H."/>
            <person name="Tritt A."/>
            <person name="Yoshinaga Y."/>
            <person name="Zwiers L.-H."/>
            <person name="Turgeon B."/>
            <person name="Goodwin S."/>
            <person name="Spatafora J."/>
            <person name="Crous P."/>
            <person name="Grigoriev I."/>
        </authorList>
    </citation>
    <scope>NUCLEOTIDE SEQUENCE</scope>
    <source>
        <strain evidence="2">CBS 109.77</strain>
    </source>
</reference>
<name>A0A6A6WXD0_9PLEO</name>